<name>A0A061RFI1_9CHLO</name>
<dbReference type="EMBL" id="GBEZ01016844">
    <property type="protein sequence ID" value="JAC69440.1"/>
    <property type="molecule type" value="Transcribed_RNA"/>
</dbReference>
<evidence type="ECO:0000256" key="1">
    <source>
        <dbReference type="SAM" id="MobiDB-lite"/>
    </source>
</evidence>
<feature type="non-terminal residue" evidence="2">
    <location>
        <position position="1"/>
    </location>
</feature>
<evidence type="ECO:0000313" key="2">
    <source>
        <dbReference type="EMBL" id="JAC69440.1"/>
    </source>
</evidence>
<dbReference type="AlphaFoldDB" id="A0A061RFI1"/>
<feature type="region of interest" description="Disordered" evidence="1">
    <location>
        <begin position="1"/>
        <end position="30"/>
    </location>
</feature>
<gene>
    <name evidence="2" type="ORF">TSPGSL018_6364</name>
</gene>
<protein>
    <submittedName>
        <fullName evidence="2">Uncharacterized protein</fullName>
    </submittedName>
</protein>
<reference evidence="2" key="1">
    <citation type="submission" date="2014-05" db="EMBL/GenBank/DDBJ databases">
        <title>The transcriptome of the halophilic microalga Tetraselmis sp. GSL018 isolated from the Great Salt Lake, Utah.</title>
        <authorList>
            <person name="Jinkerson R.E."/>
            <person name="D'Adamo S."/>
            <person name="Posewitz M.C."/>
        </authorList>
    </citation>
    <scope>NUCLEOTIDE SEQUENCE</scope>
    <source>
        <strain evidence="2">GSL018</strain>
    </source>
</reference>
<organism evidence="2">
    <name type="scientific">Tetraselmis sp. GSL018</name>
    <dbReference type="NCBI Taxonomy" id="582737"/>
    <lineage>
        <taxon>Eukaryota</taxon>
        <taxon>Viridiplantae</taxon>
        <taxon>Chlorophyta</taxon>
        <taxon>core chlorophytes</taxon>
        <taxon>Chlorodendrophyceae</taxon>
        <taxon>Chlorodendrales</taxon>
        <taxon>Chlorodendraceae</taxon>
        <taxon>Tetraselmis</taxon>
    </lineage>
</organism>
<accession>A0A061RFI1</accession>
<sequence length="30" mass="3299">SLFSDNEAEFGLCPHPIDQPNAEPNVQCEP</sequence>
<proteinExistence type="predicted"/>